<dbReference type="EMBL" id="BJYS01000032">
    <property type="protein sequence ID" value="GEO06159.1"/>
    <property type="molecule type" value="Genomic_DNA"/>
</dbReference>
<dbReference type="OrthoDB" id="516385at2"/>
<dbReference type="Proteomes" id="UP000321532">
    <property type="component" value="Unassembled WGS sequence"/>
</dbReference>
<feature type="domain" description="DUF6884" evidence="1">
    <location>
        <begin position="5"/>
        <end position="118"/>
    </location>
</feature>
<organism evidence="2 3">
    <name type="scientific">Adhaeribacter aerolatus</name>
    <dbReference type="NCBI Taxonomy" id="670289"/>
    <lineage>
        <taxon>Bacteria</taxon>
        <taxon>Pseudomonadati</taxon>
        <taxon>Bacteroidota</taxon>
        <taxon>Cytophagia</taxon>
        <taxon>Cytophagales</taxon>
        <taxon>Hymenobacteraceae</taxon>
        <taxon>Adhaeribacter</taxon>
    </lineage>
</organism>
<dbReference type="InterPro" id="IPR049251">
    <property type="entry name" value="DUF6884"/>
</dbReference>
<evidence type="ECO:0000313" key="2">
    <source>
        <dbReference type="EMBL" id="GEO06159.1"/>
    </source>
</evidence>
<sequence length="247" mass="28095">MTRLLLLSCSQLKKNTTVLLPAIERYDGPFFKVLRKYRESPNSNLPLTFILSAEHSLIAADELIGNYDRKMTLVRARELQPLVEEKLNGLIQRKTELLQEVMVCMSNNYLEALNPSQLNRLTGYVQESEPKIIHTQGSIGKQVSNLYEWLYQAPPPEIDATGLAQIITFHGKEIKYNVNEILHIAFIKAKEDPIGAARFESWFVPIGELRVAPKWLLSILTGVPVGQFRTLDARKILTQLGVEIKRI</sequence>
<accession>A0A512B2H7</accession>
<dbReference type="RefSeq" id="WP_146901631.1">
    <property type="nucleotide sequence ID" value="NZ_BJYS01000032.1"/>
</dbReference>
<reference evidence="2 3" key="1">
    <citation type="submission" date="2019-07" db="EMBL/GenBank/DDBJ databases">
        <title>Whole genome shotgun sequence of Adhaeribacter aerolatus NBRC 106133.</title>
        <authorList>
            <person name="Hosoyama A."/>
            <person name="Uohara A."/>
            <person name="Ohji S."/>
            <person name="Ichikawa N."/>
        </authorList>
    </citation>
    <scope>NUCLEOTIDE SEQUENCE [LARGE SCALE GENOMIC DNA]</scope>
    <source>
        <strain evidence="2 3">NBRC 106133</strain>
    </source>
</reference>
<proteinExistence type="predicted"/>
<gene>
    <name evidence="2" type="ORF">AAE02nite_38230</name>
</gene>
<dbReference type="AlphaFoldDB" id="A0A512B2H7"/>
<evidence type="ECO:0000259" key="1">
    <source>
        <dbReference type="Pfam" id="PF21818"/>
    </source>
</evidence>
<keyword evidence="3" id="KW-1185">Reference proteome</keyword>
<evidence type="ECO:0000313" key="3">
    <source>
        <dbReference type="Proteomes" id="UP000321532"/>
    </source>
</evidence>
<comment type="caution">
    <text evidence="2">The sequence shown here is derived from an EMBL/GenBank/DDBJ whole genome shotgun (WGS) entry which is preliminary data.</text>
</comment>
<dbReference type="Pfam" id="PF21818">
    <property type="entry name" value="DUF6884"/>
    <property type="match status" value="1"/>
</dbReference>
<name>A0A512B2H7_9BACT</name>
<protein>
    <recommendedName>
        <fullName evidence="1">DUF6884 domain-containing protein</fullName>
    </recommendedName>
</protein>